<gene>
    <name evidence="2" type="ORF">US53_C0010G0004</name>
</gene>
<accession>A0A0G0JLZ1</accession>
<dbReference type="PANTHER" id="PTHR43630:SF2">
    <property type="entry name" value="GLYCOSYLTRANSFERASE"/>
    <property type="match status" value="1"/>
</dbReference>
<evidence type="ECO:0000313" key="2">
    <source>
        <dbReference type="EMBL" id="KKQ37734.1"/>
    </source>
</evidence>
<dbReference type="SUPFAM" id="SSF53448">
    <property type="entry name" value="Nucleotide-diphospho-sugar transferases"/>
    <property type="match status" value="1"/>
</dbReference>
<dbReference type="Proteomes" id="UP000034591">
    <property type="component" value="Unassembled WGS sequence"/>
</dbReference>
<reference evidence="2 3" key="1">
    <citation type="journal article" date="2015" name="Nature">
        <title>rRNA introns, odd ribosomes, and small enigmatic genomes across a large radiation of phyla.</title>
        <authorList>
            <person name="Brown C.T."/>
            <person name="Hug L.A."/>
            <person name="Thomas B.C."/>
            <person name="Sharon I."/>
            <person name="Castelle C.J."/>
            <person name="Singh A."/>
            <person name="Wilkins M.J."/>
            <person name="Williams K.H."/>
            <person name="Banfield J.F."/>
        </authorList>
    </citation>
    <scope>NUCLEOTIDE SEQUENCE [LARGE SCALE GENOMIC DNA]</scope>
</reference>
<name>A0A0G0JLZ1_9BACT</name>
<dbReference type="InterPro" id="IPR001173">
    <property type="entry name" value="Glyco_trans_2-like"/>
</dbReference>
<dbReference type="EMBL" id="LBTI01000010">
    <property type="protein sequence ID" value="KKQ37734.1"/>
    <property type="molecule type" value="Genomic_DNA"/>
</dbReference>
<dbReference type="GO" id="GO:0016740">
    <property type="term" value="F:transferase activity"/>
    <property type="evidence" value="ECO:0007669"/>
    <property type="project" value="UniProtKB-KW"/>
</dbReference>
<feature type="domain" description="Glycosyltransferase 2-like" evidence="1">
    <location>
        <begin position="18"/>
        <end position="138"/>
    </location>
</feature>
<dbReference type="InterPro" id="IPR029044">
    <property type="entry name" value="Nucleotide-diphossugar_trans"/>
</dbReference>
<protein>
    <submittedName>
        <fullName evidence="2">Glycosyl transferase family 2</fullName>
    </submittedName>
</protein>
<evidence type="ECO:0000259" key="1">
    <source>
        <dbReference type="Pfam" id="PF00535"/>
    </source>
</evidence>
<proteinExistence type="predicted"/>
<comment type="caution">
    <text evidence="2">The sequence shown here is derived from an EMBL/GenBank/DDBJ whole genome shotgun (WGS) entry which is preliminary data.</text>
</comment>
<keyword evidence="2" id="KW-0808">Transferase</keyword>
<organism evidence="2 3">
    <name type="scientific">Candidatus Woesebacteria bacterium GW2011_GWA1_37_7</name>
    <dbReference type="NCBI Taxonomy" id="1618545"/>
    <lineage>
        <taxon>Bacteria</taxon>
        <taxon>Candidatus Woeseibacteriota</taxon>
    </lineage>
</organism>
<evidence type="ECO:0000313" key="3">
    <source>
        <dbReference type="Proteomes" id="UP000034591"/>
    </source>
</evidence>
<dbReference type="Gene3D" id="3.90.550.10">
    <property type="entry name" value="Spore Coat Polysaccharide Biosynthesis Protein SpsA, Chain A"/>
    <property type="match status" value="1"/>
</dbReference>
<dbReference type="PANTHER" id="PTHR43630">
    <property type="entry name" value="POLY-BETA-1,6-N-ACETYL-D-GLUCOSAMINE SYNTHASE"/>
    <property type="match status" value="1"/>
</dbReference>
<dbReference type="Pfam" id="PF00535">
    <property type="entry name" value="Glycos_transf_2"/>
    <property type="match status" value="1"/>
</dbReference>
<dbReference type="CDD" id="cd02511">
    <property type="entry name" value="Beta4Glucosyltransferase"/>
    <property type="match status" value="1"/>
</dbReference>
<dbReference type="STRING" id="1618545.US53_C0010G0004"/>
<dbReference type="AlphaFoldDB" id="A0A0G0JLZ1"/>
<sequence>MTKTEKHINIKTKKPKISAIIIAKNEEEKIAECLNSLQWCDEIIVVDTGSTDRTKEIALKHKTLVREYNGGSYDDWRNTGLKFAKGEWVLYIDADEGVSPELREEILNIINYPKGKYNAFAIPRKNIVLGKELRHGGFGKFDYVKRLFIRKKLVKWTGELHEEPNFYYNGRLTIGRSNELGYLSNKLIHLKASTISEMVEKTNKWSDVEAKLMYTADHPPMNILRFLSAMAREFWFRFIKEKAFMDGGVGIIHGIYQIYSRFISYAKLWEMQMYNTNNSNSTNLRTISKTKL</sequence>